<dbReference type="AlphaFoldDB" id="V9HJX0"/>
<dbReference type="Proteomes" id="UP000017813">
    <property type="component" value="Unassembled WGS sequence"/>
</dbReference>
<feature type="domain" description="Cysteine-rich" evidence="1">
    <location>
        <begin position="12"/>
        <end position="91"/>
    </location>
</feature>
<feature type="domain" description="Cysteine-rich" evidence="1">
    <location>
        <begin position="138"/>
        <end position="222"/>
    </location>
</feature>
<dbReference type="EMBL" id="ADCY02000061">
    <property type="protein sequence ID" value="EFG30011.2"/>
    <property type="molecule type" value="Genomic_DNA"/>
</dbReference>
<dbReference type="Pfam" id="PF02754">
    <property type="entry name" value="CCG"/>
    <property type="match status" value="2"/>
</dbReference>
<organism evidence="2 3">
    <name type="scientific">Simonsiella muelleri ATCC 29453</name>
    <dbReference type="NCBI Taxonomy" id="641147"/>
    <lineage>
        <taxon>Bacteria</taxon>
        <taxon>Pseudomonadati</taxon>
        <taxon>Pseudomonadota</taxon>
        <taxon>Betaproteobacteria</taxon>
        <taxon>Neisseriales</taxon>
        <taxon>Neisseriaceae</taxon>
        <taxon>Simonsiella</taxon>
    </lineage>
</organism>
<evidence type="ECO:0000313" key="3">
    <source>
        <dbReference type="Proteomes" id="UP000017813"/>
    </source>
</evidence>
<accession>V9HJX0</accession>
<dbReference type="OrthoDB" id="9770306at2"/>
<dbReference type="RefSeq" id="WP_002642956.1">
    <property type="nucleotide sequence ID" value="NZ_CP019448.1"/>
</dbReference>
<dbReference type="GO" id="GO:0005829">
    <property type="term" value="C:cytosol"/>
    <property type="evidence" value="ECO:0007669"/>
    <property type="project" value="TreeGrafter"/>
</dbReference>
<dbReference type="eggNOG" id="COG0247">
    <property type="taxonomic scope" value="Bacteria"/>
</dbReference>
<dbReference type="InterPro" id="IPR004017">
    <property type="entry name" value="Cys_rich_dom"/>
</dbReference>
<dbReference type="STRING" id="641147.HMPREF9021_02150"/>
<reference evidence="2 3" key="2">
    <citation type="submission" date="2011-10" db="EMBL/GenBank/DDBJ databases">
        <title>The Genome Sequence of Simonsiella muelleri ATCC 29453.</title>
        <authorList>
            <consortium name="The Broad Institute Genome Sequencing Platform"/>
            <consortium name="The Broad Institute Genome Sequencing Center for Infectious Disease"/>
            <person name="Earl A."/>
            <person name="Ward D."/>
            <person name="Feldgarden M."/>
            <person name="Gevers D."/>
            <person name="Izard J."/>
            <person name="Baranova O.V."/>
            <person name="Blanton J.M."/>
            <person name="Tanner A.C."/>
            <person name="Dewhirst F."/>
            <person name="Young S.K."/>
            <person name="Zeng Q."/>
            <person name="Gargeya S."/>
            <person name="Fitzgerald M."/>
            <person name="Haas B."/>
            <person name="Abouelleil A."/>
            <person name="Alvarado L."/>
            <person name="Arachchi H.M."/>
            <person name="Berlin A."/>
            <person name="Brown A."/>
            <person name="Chapman S.B."/>
            <person name="Chen Z."/>
            <person name="Dunbar C."/>
            <person name="Freedman E."/>
            <person name="Gearin G."/>
            <person name="Goldberg J."/>
            <person name="Griggs A."/>
            <person name="Gujja S."/>
            <person name="Heiman D."/>
            <person name="Howarth C."/>
            <person name="Larson L."/>
            <person name="Lui A."/>
            <person name="MacDonald P.J.P."/>
            <person name="Montmayeur A."/>
            <person name="Murphy C."/>
            <person name="Neiman D."/>
            <person name="Pearson M."/>
            <person name="Priest M."/>
            <person name="Roberts A."/>
            <person name="Saif S."/>
            <person name="Shea T."/>
            <person name="Shenoy N."/>
            <person name="Sisk P."/>
            <person name="Stolte C."/>
            <person name="Sykes S."/>
            <person name="Wortman J."/>
            <person name="Nusbaum C."/>
            <person name="Birren B."/>
        </authorList>
    </citation>
    <scope>NUCLEOTIDE SEQUENCE [LARGE SCALE GENOMIC DNA]</scope>
    <source>
        <strain evidence="2 3">ATCC 29453</strain>
    </source>
</reference>
<dbReference type="PANTHER" id="PTHR30296:SF0">
    <property type="entry name" value="LACTATE UTILIZATION PROTEIN A"/>
    <property type="match status" value="1"/>
</dbReference>
<gene>
    <name evidence="2" type="ORF">HMPREF9021_02150</name>
</gene>
<dbReference type="PANTHER" id="PTHR30296">
    <property type="entry name" value="UNCHARACTERIZED PROTEIN YKGE"/>
    <property type="match status" value="1"/>
</dbReference>
<comment type="caution">
    <text evidence="2">The sequence shown here is derived from an EMBL/GenBank/DDBJ whole genome shotgun (WGS) entry which is preliminary data.</text>
</comment>
<protein>
    <recommendedName>
        <fullName evidence="1">Cysteine-rich domain-containing protein</fullName>
    </recommendedName>
</protein>
<sequence length="251" mass="27420">MNTNSTKPTDIYFFGTCVLDMFMPEAGMDAITLIEQQGIKVHFPMEQSCCGQPAYSSGHPKEAFEVAKAQLDLFPENYPIVVPSGSCGGMMALHWRKLFAGSEYETKANQIADRVVEFTHFLLNIGYEPKDQGEPIKVAVHTSCAARREMDVHTSGWKLIDSLQNVERVVHDHESECCGFGGTFSVKHSNISGAMVTDKVQALKDTGATAIVSADCGCMMNIGGKIAKDEPNMPRPQHIASFLLKRTGGKA</sequence>
<dbReference type="KEGG" id="smur:BWP33_03165"/>
<evidence type="ECO:0000259" key="1">
    <source>
        <dbReference type="Pfam" id="PF02754"/>
    </source>
</evidence>
<evidence type="ECO:0000313" key="2">
    <source>
        <dbReference type="EMBL" id="EFG30011.2"/>
    </source>
</evidence>
<name>V9HJX0_9NEIS</name>
<reference evidence="2 3" key="1">
    <citation type="submission" date="2010-03" db="EMBL/GenBank/DDBJ databases">
        <authorList>
            <consortium name="The Broad Institute Genome Sequencing Platform"/>
            <person name="Ward D."/>
            <person name="Earl A."/>
            <person name="Feldgarden M."/>
            <person name="Gevers D."/>
            <person name="Young S."/>
            <person name="Zeng Q."/>
            <person name="Koehrsen M."/>
            <person name="Alvarado L."/>
            <person name="Berlin A.M."/>
            <person name="Borenstein D."/>
            <person name="Chapman S.B."/>
            <person name="Chen Z."/>
            <person name="Engels R."/>
            <person name="Freedman E."/>
            <person name="Gellesch M."/>
            <person name="Goldberg J."/>
            <person name="Griggs A."/>
            <person name="Gujja S."/>
            <person name="Heilman E.R."/>
            <person name="Heiman D.I."/>
            <person name="Hepburn T.A."/>
            <person name="Howarth C."/>
            <person name="Jen D."/>
            <person name="Larson L."/>
            <person name="Mehta T."/>
            <person name="Park D."/>
            <person name="Pearson M."/>
            <person name="Richards J."/>
            <person name="Roberts A."/>
            <person name="Saif S."/>
            <person name="Shea T.D."/>
            <person name="Shenoy N."/>
            <person name="Sisk P."/>
            <person name="Stolte C."/>
            <person name="Sykes S.N."/>
            <person name="Walk T."/>
            <person name="White J."/>
            <person name="Yandava C."/>
            <person name="Izard J."/>
            <person name="Baranova O.V."/>
            <person name="Blanton J.M."/>
            <person name="Tanner A.C."/>
            <person name="Dewhirst F."/>
            <person name="Haas B."/>
            <person name="Nusbaum C."/>
            <person name="Birren B."/>
        </authorList>
    </citation>
    <scope>NUCLEOTIDE SEQUENCE [LARGE SCALE GENOMIC DNA]</scope>
    <source>
        <strain evidence="2 3">ATCC 29453</strain>
    </source>
</reference>
<keyword evidence="3" id="KW-1185">Reference proteome</keyword>
<proteinExistence type="predicted"/>
<dbReference type="GO" id="GO:0016491">
    <property type="term" value="F:oxidoreductase activity"/>
    <property type="evidence" value="ECO:0007669"/>
    <property type="project" value="UniProtKB-ARBA"/>
</dbReference>
<dbReference type="HOGENOM" id="CLU_023081_1_0_4"/>